<dbReference type="SMART" id="SM00448">
    <property type="entry name" value="REC"/>
    <property type="match status" value="1"/>
</dbReference>
<dbReference type="PROSITE" id="PS51755">
    <property type="entry name" value="OMPR_PHOB"/>
    <property type="match status" value="1"/>
</dbReference>
<evidence type="ECO:0000256" key="7">
    <source>
        <dbReference type="PROSITE-ProRule" id="PRU01091"/>
    </source>
</evidence>
<dbReference type="Proteomes" id="UP000092659">
    <property type="component" value="Chromosome"/>
</dbReference>
<dbReference type="Pfam" id="PF00486">
    <property type="entry name" value="Trans_reg_C"/>
    <property type="match status" value="1"/>
</dbReference>
<dbReference type="InterPro" id="IPR036388">
    <property type="entry name" value="WH-like_DNA-bd_sf"/>
</dbReference>
<dbReference type="AlphaFoldDB" id="A0A1B1ATY3"/>
<dbReference type="Gene3D" id="6.10.250.690">
    <property type="match status" value="1"/>
</dbReference>
<dbReference type="GO" id="GO:0000156">
    <property type="term" value="F:phosphorelay response regulator activity"/>
    <property type="evidence" value="ECO:0007669"/>
    <property type="project" value="TreeGrafter"/>
</dbReference>
<evidence type="ECO:0000256" key="3">
    <source>
        <dbReference type="ARBA" id="ARBA00023015"/>
    </source>
</evidence>
<keyword evidence="1 6" id="KW-0597">Phosphoprotein</keyword>
<evidence type="ECO:0000256" key="1">
    <source>
        <dbReference type="ARBA" id="ARBA00022553"/>
    </source>
</evidence>
<dbReference type="SMART" id="SM00862">
    <property type="entry name" value="Trans_reg_C"/>
    <property type="match status" value="1"/>
</dbReference>
<evidence type="ECO:0000313" key="12">
    <source>
        <dbReference type="Proteomes" id="UP000092659"/>
    </source>
</evidence>
<dbReference type="KEGG" id="sgs:AVL59_10745"/>
<dbReference type="GO" id="GO:0032993">
    <property type="term" value="C:protein-DNA complex"/>
    <property type="evidence" value="ECO:0007669"/>
    <property type="project" value="TreeGrafter"/>
</dbReference>
<protein>
    <submittedName>
        <fullName evidence="11">DNA-binding response OmpR family regulator</fullName>
    </submittedName>
    <submittedName>
        <fullName evidence="10">DNA-binding response regulator</fullName>
    </submittedName>
</protein>
<proteinExistence type="predicted"/>
<reference evidence="10 12" key="1">
    <citation type="submission" date="2016-06" db="EMBL/GenBank/DDBJ databases">
        <title>Complete genome sequence of Streptomyces griseochromogenes ATCC 14511, the Blasticidin S producer.</title>
        <authorList>
            <person name="Wu L."/>
        </authorList>
    </citation>
    <scope>NUCLEOTIDE SEQUENCE [LARGE SCALE GENOMIC DNA]</scope>
    <source>
        <strain evidence="10 12">ATCC 14511</strain>
    </source>
</reference>
<dbReference type="FunFam" id="3.40.50.2300:FF:000001">
    <property type="entry name" value="DNA-binding response regulator PhoB"/>
    <property type="match status" value="1"/>
</dbReference>
<name>A0A1B1ATY3_9ACTN</name>
<sequence length="228" mass="25289">MRVLVVEDDRRMAELLRRGLVGEGWAVDVVHDGPSGLERAGENPYDAIVLDVMLPGLNGYGVCGRLREAGIWAPVLMLTAMDGEYDEAEGLDVGADDYVTKPFSFVTLLARLRALMRRGQPQRPAVLRVGDLEVDPAARHCRRGTVPVALTVREFSVLEYLARRGGQTVTKTEILEHVWDDRFDGDVNVVEVYVSALRRKIDTPFGRRSIRTVRGVGYRLDVAPEGAC</sequence>
<dbReference type="FunFam" id="1.10.10.10:FF:000005">
    <property type="entry name" value="Two-component system response regulator"/>
    <property type="match status" value="1"/>
</dbReference>
<evidence type="ECO:0000259" key="8">
    <source>
        <dbReference type="PROSITE" id="PS50110"/>
    </source>
</evidence>
<dbReference type="GO" id="GO:0005829">
    <property type="term" value="C:cytosol"/>
    <property type="evidence" value="ECO:0007669"/>
    <property type="project" value="TreeGrafter"/>
</dbReference>
<evidence type="ECO:0000256" key="6">
    <source>
        <dbReference type="PROSITE-ProRule" id="PRU00169"/>
    </source>
</evidence>
<keyword evidence="5" id="KW-0804">Transcription</keyword>
<keyword evidence="3" id="KW-0805">Transcription regulation</keyword>
<evidence type="ECO:0000313" key="10">
    <source>
        <dbReference type="EMBL" id="ANP50026.1"/>
    </source>
</evidence>
<dbReference type="InterPro" id="IPR039420">
    <property type="entry name" value="WalR-like"/>
</dbReference>
<reference evidence="11 13" key="2">
    <citation type="submission" date="2021-03" db="EMBL/GenBank/DDBJ databases">
        <title>Genomic Encyclopedia of Type Strains, Phase IV (KMG-IV): sequencing the most valuable type-strain genomes for metagenomic binning, comparative biology and taxonomic classification.</title>
        <authorList>
            <person name="Goeker M."/>
        </authorList>
    </citation>
    <scope>NUCLEOTIDE SEQUENCE [LARGE SCALE GENOMIC DNA]</scope>
    <source>
        <strain evidence="11 13">DSM 40499</strain>
    </source>
</reference>
<evidence type="ECO:0000256" key="2">
    <source>
        <dbReference type="ARBA" id="ARBA00023012"/>
    </source>
</evidence>
<dbReference type="PANTHER" id="PTHR48111:SF36">
    <property type="entry name" value="TRANSCRIPTIONAL REGULATORY PROTEIN CUTR"/>
    <property type="match status" value="1"/>
</dbReference>
<evidence type="ECO:0000313" key="11">
    <source>
        <dbReference type="EMBL" id="MBP2048369.1"/>
    </source>
</evidence>
<evidence type="ECO:0000256" key="5">
    <source>
        <dbReference type="ARBA" id="ARBA00023163"/>
    </source>
</evidence>
<dbReference type="Gene3D" id="3.40.50.2300">
    <property type="match status" value="1"/>
</dbReference>
<evidence type="ECO:0000259" key="9">
    <source>
        <dbReference type="PROSITE" id="PS51755"/>
    </source>
</evidence>
<keyword evidence="4 7" id="KW-0238">DNA-binding</keyword>
<dbReference type="CDD" id="cd00383">
    <property type="entry name" value="trans_reg_C"/>
    <property type="match status" value="1"/>
</dbReference>
<accession>A0A1B1ATY3</accession>
<dbReference type="SUPFAM" id="SSF52172">
    <property type="entry name" value="CheY-like"/>
    <property type="match status" value="1"/>
</dbReference>
<dbReference type="RefSeq" id="WP_067302069.1">
    <property type="nucleotide sequence ID" value="NZ_CP016279.1"/>
</dbReference>
<feature type="domain" description="OmpR/PhoB-type" evidence="9">
    <location>
        <begin position="124"/>
        <end position="222"/>
    </location>
</feature>
<dbReference type="EMBL" id="JAGGLP010000002">
    <property type="protein sequence ID" value="MBP2048369.1"/>
    <property type="molecule type" value="Genomic_DNA"/>
</dbReference>
<evidence type="ECO:0000256" key="4">
    <source>
        <dbReference type="ARBA" id="ARBA00023125"/>
    </source>
</evidence>
<evidence type="ECO:0000313" key="13">
    <source>
        <dbReference type="Proteomes" id="UP001519309"/>
    </source>
</evidence>
<dbReference type="Gene3D" id="1.10.10.10">
    <property type="entry name" value="Winged helix-like DNA-binding domain superfamily/Winged helix DNA-binding domain"/>
    <property type="match status" value="1"/>
</dbReference>
<dbReference type="InterPro" id="IPR001789">
    <property type="entry name" value="Sig_transdc_resp-reg_receiver"/>
</dbReference>
<dbReference type="GO" id="GO:0006355">
    <property type="term" value="P:regulation of DNA-templated transcription"/>
    <property type="evidence" value="ECO:0007669"/>
    <property type="project" value="InterPro"/>
</dbReference>
<organism evidence="10 12">
    <name type="scientific">Streptomyces griseochromogenes</name>
    <dbReference type="NCBI Taxonomy" id="68214"/>
    <lineage>
        <taxon>Bacteria</taxon>
        <taxon>Bacillati</taxon>
        <taxon>Actinomycetota</taxon>
        <taxon>Actinomycetes</taxon>
        <taxon>Kitasatosporales</taxon>
        <taxon>Streptomycetaceae</taxon>
        <taxon>Streptomyces</taxon>
    </lineage>
</organism>
<dbReference type="STRING" id="68214.AVL59_10745"/>
<gene>
    <name evidence="10" type="ORF">AVL59_10745</name>
    <name evidence="11" type="ORF">J2Z21_001293</name>
</gene>
<dbReference type="InterPro" id="IPR011006">
    <property type="entry name" value="CheY-like_superfamily"/>
</dbReference>
<dbReference type="OrthoDB" id="9812490at2"/>
<dbReference type="CDD" id="cd19935">
    <property type="entry name" value="REC_OmpR_CusR-like"/>
    <property type="match status" value="1"/>
</dbReference>
<keyword evidence="2" id="KW-0902">Two-component regulatory system</keyword>
<feature type="modified residue" description="4-aspartylphosphate" evidence="6">
    <location>
        <position position="51"/>
    </location>
</feature>
<feature type="DNA-binding region" description="OmpR/PhoB-type" evidence="7">
    <location>
        <begin position="124"/>
        <end position="222"/>
    </location>
</feature>
<dbReference type="PANTHER" id="PTHR48111">
    <property type="entry name" value="REGULATOR OF RPOS"/>
    <property type="match status" value="1"/>
</dbReference>
<dbReference type="InterPro" id="IPR001867">
    <property type="entry name" value="OmpR/PhoB-type_DNA-bd"/>
</dbReference>
<dbReference type="Proteomes" id="UP001519309">
    <property type="component" value="Unassembled WGS sequence"/>
</dbReference>
<dbReference type="PROSITE" id="PS50110">
    <property type="entry name" value="RESPONSE_REGULATORY"/>
    <property type="match status" value="1"/>
</dbReference>
<keyword evidence="13" id="KW-1185">Reference proteome</keyword>
<dbReference type="EMBL" id="CP016279">
    <property type="protein sequence ID" value="ANP50026.1"/>
    <property type="molecule type" value="Genomic_DNA"/>
</dbReference>
<dbReference type="Pfam" id="PF00072">
    <property type="entry name" value="Response_reg"/>
    <property type="match status" value="1"/>
</dbReference>
<feature type="domain" description="Response regulatory" evidence="8">
    <location>
        <begin position="2"/>
        <end position="116"/>
    </location>
</feature>
<dbReference type="GO" id="GO:0000976">
    <property type="term" value="F:transcription cis-regulatory region binding"/>
    <property type="evidence" value="ECO:0007669"/>
    <property type="project" value="TreeGrafter"/>
</dbReference>